<dbReference type="SUPFAM" id="SSF52833">
    <property type="entry name" value="Thioredoxin-like"/>
    <property type="match status" value="1"/>
</dbReference>
<dbReference type="SFLD" id="SFLDG00358">
    <property type="entry name" value="Main_(cytGST)"/>
    <property type="match status" value="1"/>
</dbReference>
<proteinExistence type="predicted"/>
<reference evidence="2" key="1">
    <citation type="journal article" date="2014" name="Front. Microbiol.">
        <title>High frequency of phylogenetically diverse reductive dehalogenase-homologous genes in deep subseafloor sedimentary metagenomes.</title>
        <authorList>
            <person name="Kawai M."/>
            <person name="Futagami T."/>
            <person name="Toyoda A."/>
            <person name="Takaki Y."/>
            <person name="Nishi S."/>
            <person name="Hori S."/>
            <person name="Arai W."/>
            <person name="Tsubouchi T."/>
            <person name="Morono Y."/>
            <person name="Uchiyama I."/>
            <person name="Ito T."/>
            <person name="Fujiyama A."/>
            <person name="Inagaki F."/>
            <person name="Takami H."/>
        </authorList>
    </citation>
    <scope>NUCLEOTIDE SEQUENCE</scope>
    <source>
        <strain evidence="2">Expedition CK06-06</strain>
    </source>
</reference>
<dbReference type="Gene3D" id="3.40.30.10">
    <property type="entry name" value="Glutaredoxin"/>
    <property type="match status" value="1"/>
</dbReference>
<dbReference type="EMBL" id="BARS01043766">
    <property type="protein sequence ID" value="GAG29332.1"/>
    <property type="molecule type" value="Genomic_DNA"/>
</dbReference>
<sequence length="139" mass="15699">MPKFRLISSKTCPYVQRSVMALREKGIAHDIDYVDLSDRPDWFVAISPLGKVPVLEVTRDDGTKVVLFESVVINEYLDEVTEGSMLPAEPLERARCRAWIEFGNAVLNDTFNVTAAKDEAALSEVLKKLGMKLDRLERE</sequence>
<evidence type="ECO:0000259" key="1">
    <source>
        <dbReference type="PROSITE" id="PS50404"/>
    </source>
</evidence>
<dbReference type="InterPro" id="IPR050983">
    <property type="entry name" value="GST_Omega/HSP26"/>
</dbReference>
<dbReference type="AlphaFoldDB" id="X0X1M2"/>
<dbReference type="Pfam" id="PF13409">
    <property type="entry name" value="GST_N_2"/>
    <property type="match status" value="1"/>
</dbReference>
<dbReference type="PANTHER" id="PTHR43968:SF6">
    <property type="entry name" value="GLUTATHIONE S-TRANSFERASE OMEGA"/>
    <property type="match status" value="1"/>
</dbReference>
<dbReference type="InterPro" id="IPR004045">
    <property type="entry name" value="Glutathione_S-Trfase_N"/>
</dbReference>
<dbReference type="InterPro" id="IPR040079">
    <property type="entry name" value="Glutathione_S-Trfase"/>
</dbReference>
<feature type="non-terminal residue" evidence="2">
    <location>
        <position position="139"/>
    </location>
</feature>
<protein>
    <recommendedName>
        <fullName evidence="1">GST N-terminal domain-containing protein</fullName>
    </recommendedName>
</protein>
<dbReference type="PANTHER" id="PTHR43968">
    <property type="match status" value="1"/>
</dbReference>
<accession>X0X1M2</accession>
<dbReference type="InterPro" id="IPR036249">
    <property type="entry name" value="Thioredoxin-like_sf"/>
</dbReference>
<dbReference type="GO" id="GO:0005737">
    <property type="term" value="C:cytoplasm"/>
    <property type="evidence" value="ECO:0007669"/>
    <property type="project" value="TreeGrafter"/>
</dbReference>
<gene>
    <name evidence="2" type="ORF">S01H1_66212</name>
</gene>
<dbReference type="PROSITE" id="PS50404">
    <property type="entry name" value="GST_NTER"/>
    <property type="match status" value="1"/>
</dbReference>
<name>X0X1M2_9ZZZZ</name>
<dbReference type="FunFam" id="3.40.30.10:FF:000123">
    <property type="entry name" value="Glutathione transferase o1"/>
    <property type="match status" value="1"/>
</dbReference>
<organism evidence="2">
    <name type="scientific">marine sediment metagenome</name>
    <dbReference type="NCBI Taxonomy" id="412755"/>
    <lineage>
        <taxon>unclassified sequences</taxon>
        <taxon>metagenomes</taxon>
        <taxon>ecological metagenomes</taxon>
    </lineage>
</organism>
<dbReference type="SFLD" id="SFLDS00019">
    <property type="entry name" value="Glutathione_Transferase_(cytos"/>
    <property type="match status" value="1"/>
</dbReference>
<comment type="caution">
    <text evidence="2">The sequence shown here is derived from an EMBL/GenBank/DDBJ whole genome shotgun (WGS) entry which is preliminary data.</text>
</comment>
<evidence type="ECO:0000313" key="2">
    <source>
        <dbReference type="EMBL" id="GAG29332.1"/>
    </source>
</evidence>
<feature type="domain" description="GST N-terminal" evidence="1">
    <location>
        <begin position="2"/>
        <end position="85"/>
    </location>
</feature>
<dbReference type="Gene3D" id="1.20.1050.10">
    <property type="match status" value="1"/>
</dbReference>